<evidence type="ECO:0000313" key="6">
    <source>
        <dbReference type="Proteomes" id="UP000295710"/>
    </source>
</evidence>
<dbReference type="InterPro" id="IPR018060">
    <property type="entry name" value="HTH_AraC"/>
</dbReference>
<comment type="caution">
    <text evidence="5">The sequence shown here is derived from an EMBL/GenBank/DDBJ whole genome shotgun (WGS) entry which is preliminary data.</text>
</comment>
<evidence type="ECO:0000256" key="3">
    <source>
        <dbReference type="ARBA" id="ARBA00023163"/>
    </source>
</evidence>
<keyword evidence="3" id="KW-0804">Transcription</keyword>
<proteinExistence type="predicted"/>
<keyword evidence="1" id="KW-0805">Transcription regulation</keyword>
<organism evidence="5 6">
    <name type="scientific">Extibacter muris</name>
    <dbReference type="NCBI Taxonomy" id="1796622"/>
    <lineage>
        <taxon>Bacteria</taxon>
        <taxon>Bacillati</taxon>
        <taxon>Bacillota</taxon>
        <taxon>Clostridia</taxon>
        <taxon>Lachnospirales</taxon>
        <taxon>Lachnospiraceae</taxon>
        <taxon>Extibacter</taxon>
    </lineage>
</organism>
<gene>
    <name evidence="5" type="ORF">E1963_04930</name>
</gene>
<keyword evidence="6" id="KW-1185">Reference proteome</keyword>
<dbReference type="GO" id="GO:0043565">
    <property type="term" value="F:sequence-specific DNA binding"/>
    <property type="evidence" value="ECO:0007669"/>
    <property type="project" value="InterPro"/>
</dbReference>
<dbReference type="Gene3D" id="1.10.10.60">
    <property type="entry name" value="Homeodomain-like"/>
    <property type="match status" value="2"/>
</dbReference>
<dbReference type="AlphaFoldDB" id="A0A4R4FGI9"/>
<keyword evidence="2" id="KW-0238">DNA-binding</keyword>
<feature type="domain" description="HTH araC/xylS-type" evidence="4">
    <location>
        <begin position="9"/>
        <end position="107"/>
    </location>
</feature>
<dbReference type="GO" id="GO:0003700">
    <property type="term" value="F:DNA-binding transcription factor activity"/>
    <property type="evidence" value="ECO:0007669"/>
    <property type="project" value="InterPro"/>
</dbReference>
<accession>A0A4R4FGI9</accession>
<dbReference type="SUPFAM" id="SSF46689">
    <property type="entry name" value="Homeodomain-like"/>
    <property type="match status" value="2"/>
</dbReference>
<evidence type="ECO:0000313" key="5">
    <source>
        <dbReference type="EMBL" id="TDA22735.1"/>
    </source>
</evidence>
<dbReference type="PROSITE" id="PS01124">
    <property type="entry name" value="HTH_ARAC_FAMILY_2"/>
    <property type="match status" value="1"/>
</dbReference>
<evidence type="ECO:0000256" key="1">
    <source>
        <dbReference type="ARBA" id="ARBA00023015"/>
    </source>
</evidence>
<dbReference type="Proteomes" id="UP000295710">
    <property type="component" value="Unassembled WGS sequence"/>
</dbReference>
<dbReference type="RefSeq" id="WP_132275914.1">
    <property type="nucleotide sequence ID" value="NZ_JAOBST010000005.1"/>
</dbReference>
<dbReference type="EMBL" id="SMMX01000003">
    <property type="protein sequence ID" value="TDA22735.1"/>
    <property type="molecule type" value="Genomic_DNA"/>
</dbReference>
<evidence type="ECO:0000256" key="2">
    <source>
        <dbReference type="ARBA" id="ARBA00023125"/>
    </source>
</evidence>
<reference evidence="5 6" key="1">
    <citation type="journal article" date="2016" name="Nat. Microbiol.">
        <title>The Mouse Intestinal Bacterial Collection (miBC) provides host-specific insight into cultured diversity and functional potential of the gut microbiota.</title>
        <authorList>
            <person name="Lagkouvardos I."/>
            <person name="Pukall R."/>
            <person name="Abt B."/>
            <person name="Foesel B.U."/>
            <person name="Meier-Kolthoff J.P."/>
            <person name="Kumar N."/>
            <person name="Bresciani A."/>
            <person name="Martinez I."/>
            <person name="Just S."/>
            <person name="Ziegler C."/>
            <person name="Brugiroux S."/>
            <person name="Garzetti D."/>
            <person name="Wenning M."/>
            <person name="Bui T.P."/>
            <person name="Wang J."/>
            <person name="Hugenholtz F."/>
            <person name="Plugge C.M."/>
            <person name="Peterson D.A."/>
            <person name="Hornef M.W."/>
            <person name="Baines J.F."/>
            <person name="Smidt H."/>
            <person name="Walter J."/>
            <person name="Kristiansen K."/>
            <person name="Nielsen H.B."/>
            <person name="Haller D."/>
            <person name="Overmann J."/>
            <person name="Stecher B."/>
            <person name="Clavel T."/>
        </authorList>
    </citation>
    <scope>NUCLEOTIDE SEQUENCE [LARGE SCALE GENOMIC DNA]</scope>
    <source>
        <strain evidence="5 6">DSM 28560</strain>
    </source>
</reference>
<dbReference type="InterPro" id="IPR050959">
    <property type="entry name" value="MarA-like"/>
</dbReference>
<evidence type="ECO:0000259" key="4">
    <source>
        <dbReference type="PROSITE" id="PS01124"/>
    </source>
</evidence>
<dbReference type="SMART" id="SM00342">
    <property type="entry name" value="HTH_ARAC"/>
    <property type="match status" value="1"/>
</dbReference>
<dbReference type="InterPro" id="IPR009057">
    <property type="entry name" value="Homeodomain-like_sf"/>
</dbReference>
<name>A0A4R4FGI9_9FIRM</name>
<sequence length="300" mass="34801">MKEQIEAVQRMQNYIAGHLYEQITLAELARESLFSPWHSYRLFKKWTNLTPAEYIRRMRLSASALRLRNEGCRIADIAFDMGFGSVDGYQRAFYREFGCNPKEYMENPVPLYLFTPYGVIYRQFKFRKDERKMEKVKNVFVQAVAKPARKVIIKRGVKADDYFPYCEEVGCDVWGLLMSIKSLGGEPVCLWLPDTYRTPGTSEYVQGVEVDVDYDGPVPEGFDVITLPEADYLMFKGEPFEEEDYCQAIEEIRGAADRYDPSTAGYEWDTDNPRIQLEPIGTRGYIELLPVRQKKEDGVK</sequence>
<dbReference type="PANTHER" id="PTHR47504:SF6">
    <property type="entry name" value="ARAC-FAMILY TRANSCRIPTIONAL REGULATOR"/>
    <property type="match status" value="1"/>
</dbReference>
<dbReference type="PANTHER" id="PTHR47504">
    <property type="entry name" value="RIGHT ORIGIN-BINDING PROTEIN"/>
    <property type="match status" value="1"/>
</dbReference>
<dbReference type="Pfam" id="PF12833">
    <property type="entry name" value="HTH_18"/>
    <property type="match status" value="1"/>
</dbReference>
<protein>
    <submittedName>
        <fullName evidence="5">AraC family transcriptional regulator</fullName>
    </submittedName>
</protein>